<comment type="caution">
    <text evidence="2">The sequence shown here is derived from an EMBL/GenBank/DDBJ whole genome shotgun (WGS) entry which is preliminary data.</text>
</comment>
<sequence length="63" mass="7122">MDKLNGAILFIIVLTSRTKVLSFNIEDRDPMVKRANPDQKDSYFGFSVAQHAVSENSRSQGDY</sequence>
<dbReference type="AlphaFoldDB" id="A0A482VPL4"/>
<evidence type="ECO:0000313" key="2">
    <source>
        <dbReference type="EMBL" id="RZC34663.1"/>
    </source>
</evidence>
<dbReference type="Proteomes" id="UP000292052">
    <property type="component" value="Unassembled WGS sequence"/>
</dbReference>
<dbReference type="OrthoDB" id="10591477at2759"/>
<reference evidence="2 3" key="1">
    <citation type="submission" date="2017-03" db="EMBL/GenBank/DDBJ databases">
        <title>Genome of the blue death feigning beetle - Asbolus verrucosus.</title>
        <authorList>
            <person name="Rider S.D."/>
        </authorList>
    </citation>
    <scope>NUCLEOTIDE SEQUENCE [LARGE SCALE GENOMIC DNA]</scope>
    <source>
        <strain evidence="2">Butters</strain>
        <tissue evidence="2">Head and leg muscle</tissue>
    </source>
</reference>
<organism evidence="2 3">
    <name type="scientific">Asbolus verrucosus</name>
    <name type="common">Desert ironclad beetle</name>
    <dbReference type="NCBI Taxonomy" id="1661398"/>
    <lineage>
        <taxon>Eukaryota</taxon>
        <taxon>Metazoa</taxon>
        <taxon>Ecdysozoa</taxon>
        <taxon>Arthropoda</taxon>
        <taxon>Hexapoda</taxon>
        <taxon>Insecta</taxon>
        <taxon>Pterygota</taxon>
        <taxon>Neoptera</taxon>
        <taxon>Endopterygota</taxon>
        <taxon>Coleoptera</taxon>
        <taxon>Polyphaga</taxon>
        <taxon>Cucujiformia</taxon>
        <taxon>Tenebrionidae</taxon>
        <taxon>Pimeliinae</taxon>
        <taxon>Asbolus</taxon>
    </lineage>
</organism>
<dbReference type="EMBL" id="QDEB01077996">
    <property type="protein sequence ID" value="RZC34663.1"/>
    <property type="molecule type" value="Genomic_DNA"/>
</dbReference>
<name>A0A482VPL4_ASBVE</name>
<gene>
    <name evidence="2" type="ORF">BDFB_006196</name>
</gene>
<evidence type="ECO:0000256" key="1">
    <source>
        <dbReference type="SAM" id="SignalP"/>
    </source>
</evidence>
<keyword evidence="3" id="KW-1185">Reference proteome</keyword>
<proteinExistence type="predicted"/>
<evidence type="ECO:0000313" key="3">
    <source>
        <dbReference type="Proteomes" id="UP000292052"/>
    </source>
</evidence>
<keyword evidence="1" id="KW-0732">Signal</keyword>
<protein>
    <submittedName>
        <fullName evidence="2">Uncharacterized protein</fullName>
    </submittedName>
</protein>
<feature type="signal peptide" evidence="1">
    <location>
        <begin position="1"/>
        <end position="22"/>
    </location>
</feature>
<feature type="chain" id="PRO_5019781549" evidence="1">
    <location>
        <begin position="23"/>
        <end position="63"/>
    </location>
</feature>
<accession>A0A482VPL4</accession>